<evidence type="ECO:0000313" key="6">
    <source>
        <dbReference type="EMBL" id="TKC12366.1"/>
    </source>
</evidence>
<evidence type="ECO:0000256" key="1">
    <source>
        <dbReference type="ARBA" id="ARBA00004442"/>
    </source>
</evidence>
<dbReference type="Gene3D" id="2.40.170.20">
    <property type="entry name" value="TonB-dependent receptor, beta-barrel domain"/>
    <property type="match status" value="1"/>
</dbReference>
<protein>
    <submittedName>
        <fullName evidence="6">TonB-dependent receptor</fullName>
    </submittedName>
</protein>
<dbReference type="SUPFAM" id="SSF49464">
    <property type="entry name" value="Carboxypeptidase regulatory domain-like"/>
    <property type="match status" value="1"/>
</dbReference>
<evidence type="ECO:0000256" key="4">
    <source>
        <dbReference type="SAM" id="SignalP"/>
    </source>
</evidence>
<feature type="domain" description="Outer membrane protein beta-barrel" evidence="5">
    <location>
        <begin position="461"/>
        <end position="925"/>
    </location>
</feature>
<evidence type="ECO:0000256" key="2">
    <source>
        <dbReference type="ARBA" id="ARBA00023136"/>
    </source>
</evidence>
<keyword evidence="6" id="KW-0675">Receptor</keyword>
<dbReference type="GO" id="GO:0009279">
    <property type="term" value="C:cell outer membrane"/>
    <property type="evidence" value="ECO:0007669"/>
    <property type="project" value="UniProtKB-SubCell"/>
</dbReference>
<dbReference type="InterPro" id="IPR036942">
    <property type="entry name" value="Beta-barrel_TonB_sf"/>
</dbReference>
<dbReference type="RefSeq" id="WP_136838341.1">
    <property type="nucleotide sequence ID" value="NZ_SWBR01000001.1"/>
</dbReference>
<keyword evidence="3" id="KW-0998">Cell outer membrane</keyword>
<proteinExistence type="predicted"/>
<evidence type="ECO:0000259" key="5">
    <source>
        <dbReference type="Pfam" id="PF14905"/>
    </source>
</evidence>
<comment type="caution">
    <text evidence="6">The sequence shown here is derived from an EMBL/GenBank/DDBJ whole genome shotgun (WGS) entry which is preliminary data.</text>
</comment>
<dbReference type="OrthoDB" id="1086219at2"/>
<dbReference type="Proteomes" id="UP000309488">
    <property type="component" value="Unassembled WGS sequence"/>
</dbReference>
<gene>
    <name evidence="6" type="ORF">FA048_01735</name>
</gene>
<dbReference type="SUPFAM" id="SSF56935">
    <property type="entry name" value="Porins"/>
    <property type="match status" value="1"/>
</dbReference>
<dbReference type="InterPro" id="IPR041700">
    <property type="entry name" value="OMP_b-brl_3"/>
</dbReference>
<name>A0A4U1CUR0_9SPHI</name>
<feature type="signal peptide" evidence="4">
    <location>
        <begin position="1"/>
        <end position="20"/>
    </location>
</feature>
<evidence type="ECO:0000313" key="7">
    <source>
        <dbReference type="Proteomes" id="UP000309488"/>
    </source>
</evidence>
<dbReference type="InterPro" id="IPR008969">
    <property type="entry name" value="CarboxyPept-like_regulatory"/>
</dbReference>
<keyword evidence="2" id="KW-0472">Membrane</keyword>
<dbReference type="Pfam" id="PF14905">
    <property type="entry name" value="OMP_b-brl_3"/>
    <property type="match status" value="1"/>
</dbReference>
<keyword evidence="4" id="KW-0732">Signal</keyword>
<reference evidence="6 7" key="1">
    <citation type="submission" date="2019-04" db="EMBL/GenBank/DDBJ databases">
        <title>Pedobacter sp. RP-3-22 sp. nov., isolated from Arctic soil.</title>
        <authorList>
            <person name="Dahal R.H."/>
            <person name="Kim D.-U."/>
        </authorList>
    </citation>
    <scope>NUCLEOTIDE SEQUENCE [LARGE SCALE GENOMIC DNA]</scope>
    <source>
        <strain evidence="6 7">RP-3-22</strain>
    </source>
</reference>
<comment type="subcellular location">
    <subcellularLocation>
        <location evidence="1">Cell outer membrane</location>
    </subcellularLocation>
</comment>
<dbReference type="AlphaFoldDB" id="A0A4U1CUR0"/>
<organism evidence="6 7">
    <name type="scientific">Pedobacter polaris</name>
    <dbReference type="NCBI Taxonomy" id="2571273"/>
    <lineage>
        <taxon>Bacteria</taxon>
        <taxon>Pseudomonadati</taxon>
        <taxon>Bacteroidota</taxon>
        <taxon>Sphingobacteriia</taxon>
        <taxon>Sphingobacteriales</taxon>
        <taxon>Sphingobacteriaceae</taxon>
        <taxon>Pedobacter</taxon>
    </lineage>
</organism>
<sequence length="936" mass="104329">MKFISLATLLSLCFFSSLFAQNPYSIKGIVADTANNSKLHNATISILNSKDSTLYKFTRATPTGTFAINSMRKGNFILLLTYPDYADFVSTFTLDSTKSVVDFKQINMKLKATLLNEVIIKGQAAAIKIKGDTTEFNAGSYTIQPNDKVEDLLKKFPGMQVDKDGKITAQGKTVSKVLVDGEEFFGDDPTLVTKNLRADMVDKVQLFEKSSDQATFTGVDDGQKTTTLNIKLKEDKKSGYFGKVDGGIGTDGFYEGQLMFNKFKAKQKFSIYGISSNTGKIGLGWEDRNKYGSSGGDNVEFIDGGMYISGGGGDDLDSYGGSYYGEGIPRANTGGAHYDTKWNDDKESINTNYKIGSLGVKGTKNTLNQNNQPDRIINSVSDQTTDNFIFRQKLDVTYQIKLDTTSNLKIMVDGGLKNNETFLDVKSIGRRGDSTILNSSIRTIDNEGDESSFNASAFYTKKLKKLGRNYSISVSQKINEKNDEGFLKSDNRTFNEDETSETQNLIDQFKTNRTKSSIFSSNITYNEPLTKSLALVLNYGLSFNNSSSDRKSLNQSAPGRYDALDLEFSNDFDANQLINQGGAVFNYKKNKTILTWGTKVSAVKFDQYEAYTKSSYDRSFINWIPQASYQYKFSNQKSLRFNYNGNTNQPTVDQLQPIRVNTDDFNIPEGNPNLKPSYNNSFSINYNSYKVISNQGIYLSGRFGFTNNQITNSTTTSAGGKSVYKAVNLVDETPINYSAYLDFNRKIKGLDINAGLSFNVYGRTNYNYVTGLSNITQINKTTTSSYSVSLSLYKSKEKKYDFQLYGGPSYNKSQTSLQPDQNNDGYSAYGSGSFTLFLPGKVQLKSDANVEYTGKTKSFNEDVTVFILNSSIVKSFFKSENLKLSIKGNDLLNQNRGFSRRANNNNITQESYITIKRFFMFSLTWDFSKMGAGVKK</sequence>
<keyword evidence="7" id="KW-1185">Reference proteome</keyword>
<dbReference type="EMBL" id="SWBR01000001">
    <property type="protein sequence ID" value="TKC12366.1"/>
    <property type="molecule type" value="Genomic_DNA"/>
</dbReference>
<feature type="chain" id="PRO_5021020902" evidence="4">
    <location>
        <begin position="21"/>
        <end position="936"/>
    </location>
</feature>
<evidence type="ECO:0000256" key="3">
    <source>
        <dbReference type="ARBA" id="ARBA00023237"/>
    </source>
</evidence>
<accession>A0A4U1CUR0</accession>